<dbReference type="AlphaFoldDB" id="A0AAU9K1R4"/>
<accession>A0AAU9K1R4</accession>
<protein>
    <submittedName>
        <fullName evidence="1">Uncharacterized protein</fullName>
    </submittedName>
</protein>
<gene>
    <name evidence="1" type="ORF">BSTOLATCC_MIC53194</name>
</gene>
<evidence type="ECO:0000313" key="1">
    <source>
        <dbReference type="EMBL" id="CAG9331115.1"/>
    </source>
</evidence>
<dbReference type="Proteomes" id="UP001162131">
    <property type="component" value="Unassembled WGS sequence"/>
</dbReference>
<name>A0AAU9K1R4_9CILI</name>
<dbReference type="EMBL" id="CAJZBQ010000053">
    <property type="protein sequence ID" value="CAG9331115.1"/>
    <property type="molecule type" value="Genomic_DNA"/>
</dbReference>
<evidence type="ECO:0000313" key="2">
    <source>
        <dbReference type="Proteomes" id="UP001162131"/>
    </source>
</evidence>
<comment type="caution">
    <text evidence="1">The sequence shown here is derived from an EMBL/GenBank/DDBJ whole genome shotgun (WGS) entry which is preliminary data.</text>
</comment>
<proteinExistence type="predicted"/>
<sequence length="241" mass="27946">MAINKNNDKLLLIEPCFKLNSQSRERTILSQVSSTPSLGLQINSSLSSLHQKPQKLKPKKYKENQVNVVLPEIHCYETFIPQQDIQTTRDSINYSKNSENSKEFDVIKTDRSKQQSLLSGFEYPIYLYNDAYQPTPRSRSKNWHPLQSQLESHRKKFRLRKLTSDKNIHKKHPNEDRSFSPFNFNDLQPKHSNSFLSVSKSQAIQTIINKKKLIKHAHPDILTSRRKASASPFIIRSATKS</sequence>
<keyword evidence="2" id="KW-1185">Reference proteome</keyword>
<reference evidence="1" key="1">
    <citation type="submission" date="2021-09" db="EMBL/GenBank/DDBJ databases">
        <authorList>
            <consortium name="AG Swart"/>
            <person name="Singh M."/>
            <person name="Singh A."/>
            <person name="Seah K."/>
            <person name="Emmerich C."/>
        </authorList>
    </citation>
    <scope>NUCLEOTIDE SEQUENCE</scope>
    <source>
        <strain evidence="1">ATCC30299</strain>
    </source>
</reference>
<organism evidence="1 2">
    <name type="scientific">Blepharisma stoltei</name>
    <dbReference type="NCBI Taxonomy" id="1481888"/>
    <lineage>
        <taxon>Eukaryota</taxon>
        <taxon>Sar</taxon>
        <taxon>Alveolata</taxon>
        <taxon>Ciliophora</taxon>
        <taxon>Postciliodesmatophora</taxon>
        <taxon>Heterotrichea</taxon>
        <taxon>Heterotrichida</taxon>
        <taxon>Blepharismidae</taxon>
        <taxon>Blepharisma</taxon>
    </lineage>
</organism>